<accession>W2XZ32</accession>
<gene>
    <name evidence="1" type="ORF">F442_22989</name>
</gene>
<protein>
    <submittedName>
        <fullName evidence="1">Uncharacterized protein</fullName>
    </submittedName>
</protein>
<organism evidence="1 2">
    <name type="scientific">Phytophthora nicotianae P10297</name>
    <dbReference type="NCBI Taxonomy" id="1317064"/>
    <lineage>
        <taxon>Eukaryota</taxon>
        <taxon>Sar</taxon>
        <taxon>Stramenopiles</taxon>
        <taxon>Oomycota</taxon>
        <taxon>Peronosporomycetes</taxon>
        <taxon>Peronosporales</taxon>
        <taxon>Peronosporaceae</taxon>
        <taxon>Phytophthora</taxon>
    </lineage>
</organism>
<evidence type="ECO:0000313" key="1">
    <source>
        <dbReference type="EMBL" id="ETP27732.1"/>
    </source>
</evidence>
<dbReference type="Proteomes" id="UP000018948">
    <property type="component" value="Unassembled WGS sequence"/>
</dbReference>
<comment type="caution">
    <text evidence="1">The sequence shown here is derived from an EMBL/GenBank/DDBJ whole genome shotgun (WGS) entry which is preliminary data.</text>
</comment>
<dbReference type="EMBL" id="ANIY01005520">
    <property type="protein sequence ID" value="ETP27732.1"/>
    <property type="molecule type" value="Genomic_DNA"/>
</dbReference>
<feature type="non-terminal residue" evidence="1">
    <location>
        <position position="1"/>
    </location>
</feature>
<name>W2XZ32_PHYNI</name>
<dbReference type="AlphaFoldDB" id="W2XZ32"/>
<proteinExistence type="predicted"/>
<evidence type="ECO:0000313" key="2">
    <source>
        <dbReference type="Proteomes" id="UP000018948"/>
    </source>
</evidence>
<reference evidence="1 2" key="1">
    <citation type="submission" date="2013-11" db="EMBL/GenBank/DDBJ databases">
        <title>The Genome Sequence of Phytophthora parasitica P10297.</title>
        <authorList>
            <consortium name="The Broad Institute Genomics Platform"/>
            <person name="Russ C."/>
            <person name="Tyler B."/>
            <person name="Panabieres F."/>
            <person name="Shan W."/>
            <person name="Tripathy S."/>
            <person name="Grunwald N."/>
            <person name="Machado M."/>
            <person name="Johnson C.S."/>
            <person name="Walker B."/>
            <person name="Young S.K."/>
            <person name="Zeng Q."/>
            <person name="Gargeya S."/>
            <person name="Fitzgerald M."/>
            <person name="Haas B."/>
            <person name="Abouelleil A."/>
            <person name="Allen A.W."/>
            <person name="Alvarado L."/>
            <person name="Arachchi H.M."/>
            <person name="Berlin A.M."/>
            <person name="Chapman S.B."/>
            <person name="Gainer-Dewar J."/>
            <person name="Goldberg J."/>
            <person name="Griggs A."/>
            <person name="Gujja S."/>
            <person name="Hansen M."/>
            <person name="Howarth C."/>
            <person name="Imamovic A."/>
            <person name="Ireland A."/>
            <person name="Larimer J."/>
            <person name="McCowan C."/>
            <person name="Murphy C."/>
            <person name="Pearson M."/>
            <person name="Poon T.W."/>
            <person name="Priest M."/>
            <person name="Roberts A."/>
            <person name="Saif S."/>
            <person name="Shea T."/>
            <person name="Sisk P."/>
            <person name="Sykes S."/>
            <person name="Wortman J."/>
            <person name="Nusbaum C."/>
            <person name="Birren B."/>
        </authorList>
    </citation>
    <scope>NUCLEOTIDE SEQUENCE [LARGE SCALE GENOMIC DNA]</scope>
    <source>
        <strain evidence="1 2">P10297</strain>
    </source>
</reference>
<sequence>VKRKQSSRYALPALRRLRSRVPAVRETFATENKFPFHYTEDESDEESDGEAFDPLWEVPDQLVMPKTKKLHAIIEATANKVQGHPQLESMLKIKLGDNKKFRF</sequence>